<reference evidence="1" key="1">
    <citation type="submission" date="2022-04" db="EMBL/GenBank/DDBJ databases">
        <title>Chromosome-scale genome assembly of Holotrichia oblita Faldermann.</title>
        <authorList>
            <person name="Rongchong L."/>
        </authorList>
    </citation>
    <scope>NUCLEOTIDE SEQUENCE</scope>
    <source>
        <strain evidence="1">81SQS9</strain>
    </source>
</reference>
<protein>
    <submittedName>
        <fullName evidence="1">Uncharacterized protein</fullName>
    </submittedName>
</protein>
<evidence type="ECO:0000313" key="2">
    <source>
        <dbReference type="Proteomes" id="UP001056778"/>
    </source>
</evidence>
<comment type="caution">
    <text evidence="1">The sequence shown here is derived from an EMBL/GenBank/DDBJ whole genome shotgun (WGS) entry which is preliminary data.</text>
</comment>
<name>A0ACB9TW51_HOLOL</name>
<accession>A0ACB9TW51</accession>
<evidence type="ECO:0000313" key="1">
    <source>
        <dbReference type="EMBL" id="KAI4471112.1"/>
    </source>
</evidence>
<dbReference type="EMBL" id="CM043015">
    <property type="protein sequence ID" value="KAI4471112.1"/>
    <property type="molecule type" value="Genomic_DNA"/>
</dbReference>
<keyword evidence="2" id="KW-1185">Reference proteome</keyword>
<proteinExistence type="predicted"/>
<gene>
    <name evidence="1" type="ORF">MML48_1g16484</name>
</gene>
<organism evidence="1 2">
    <name type="scientific">Holotrichia oblita</name>
    <name type="common">Chafer beetle</name>
    <dbReference type="NCBI Taxonomy" id="644536"/>
    <lineage>
        <taxon>Eukaryota</taxon>
        <taxon>Metazoa</taxon>
        <taxon>Ecdysozoa</taxon>
        <taxon>Arthropoda</taxon>
        <taxon>Hexapoda</taxon>
        <taxon>Insecta</taxon>
        <taxon>Pterygota</taxon>
        <taxon>Neoptera</taxon>
        <taxon>Endopterygota</taxon>
        <taxon>Coleoptera</taxon>
        <taxon>Polyphaga</taxon>
        <taxon>Scarabaeiformia</taxon>
        <taxon>Scarabaeidae</taxon>
        <taxon>Melolonthinae</taxon>
        <taxon>Holotrichia</taxon>
    </lineage>
</organism>
<sequence>MIHINGQICFAIYVISAILLELVLLYNSLTYLHIYLVFFRLPFRCLVIIDKLFCNISYNNYARKCFKIVSIIAINRFWTVKNVTGRLMVGLRWWNYVDDEGQSHWVFESRKGQNQNRVNEREARIFWTSLILVPLLWGLFFIVALLGFSFQWLLLVIIALVLSGANLYGYIKCKVGQSQSLGTVTSEFLKKQVLQGAVSIVSRQSTTPNANPMSSPTSTV</sequence>
<dbReference type="Proteomes" id="UP001056778">
    <property type="component" value="Chromosome 1"/>
</dbReference>